<gene>
    <name evidence="2" type="ORF">SAMN04488105_12614</name>
</gene>
<keyword evidence="3" id="KW-1185">Reference proteome</keyword>
<evidence type="ECO:0000313" key="3">
    <source>
        <dbReference type="Proteomes" id="UP000198994"/>
    </source>
</evidence>
<dbReference type="Pfam" id="PF02538">
    <property type="entry name" value="Hydantoinase_B"/>
    <property type="match status" value="1"/>
</dbReference>
<protein>
    <submittedName>
        <fullName evidence="2">Hydantoinase B/oxoprolinase</fullName>
    </submittedName>
</protein>
<feature type="domain" description="Hydantoinase B/oxoprolinase" evidence="1">
    <location>
        <begin position="4"/>
        <end position="87"/>
    </location>
</feature>
<dbReference type="EMBL" id="FNAV01000026">
    <property type="protein sequence ID" value="SDF51807.1"/>
    <property type="molecule type" value="Genomic_DNA"/>
</dbReference>
<dbReference type="AlphaFoldDB" id="A0A1G7LQM3"/>
<dbReference type="Proteomes" id="UP000198994">
    <property type="component" value="Unassembled WGS sequence"/>
</dbReference>
<sequence>MLYTLNPRILLNTGLTRPFTCIAPEGTVLNPVAPAAVGMRSLTCARLRSVIFGAFVQAIPDRMPAAPAGNNCIVNVMTRDERSQKTVNPVVGVRRRGRGGEVLCRRAVLARGQLLPADADRRGHAGQPVGD</sequence>
<dbReference type="STRING" id="282683.SAMN04488105_12614"/>
<name>A0A1G7LQM3_9RHOB</name>
<evidence type="ECO:0000313" key="2">
    <source>
        <dbReference type="EMBL" id="SDF51807.1"/>
    </source>
</evidence>
<proteinExistence type="predicted"/>
<organism evidence="2 3">
    <name type="scientific">Salipiger thiooxidans</name>
    <dbReference type="NCBI Taxonomy" id="282683"/>
    <lineage>
        <taxon>Bacteria</taxon>
        <taxon>Pseudomonadati</taxon>
        <taxon>Pseudomonadota</taxon>
        <taxon>Alphaproteobacteria</taxon>
        <taxon>Rhodobacterales</taxon>
        <taxon>Roseobacteraceae</taxon>
        <taxon>Salipiger</taxon>
    </lineage>
</organism>
<dbReference type="InterPro" id="IPR003692">
    <property type="entry name" value="Hydantoinase_B"/>
</dbReference>
<accession>A0A1G7LQM3</accession>
<evidence type="ECO:0000259" key="1">
    <source>
        <dbReference type="Pfam" id="PF02538"/>
    </source>
</evidence>
<reference evidence="3" key="1">
    <citation type="submission" date="2016-10" db="EMBL/GenBank/DDBJ databases">
        <authorList>
            <person name="Varghese N."/>
            <person name="Submissions S."/>
        </authorList>
    </citation>
    <scope>NUCLEOTIDE SEQUENCE [LARGE SCALE GENOMIC DNA]</scope>
    <source>
        <strain evidence="3">DSM 10146</strain>
    </source>
</reference>
<dbReference type="GO" id="GO:0003824">
    <property type="term" value="F:catalytic activity"/>
    <property type="evidence" value="ECO:0007669"/>
    <property type="project" value="InterPro"/>
</dbReference>